<dbReference type="InterPro" id="IPR013547">
    <property type="entry name" value="P4H_N"/>
</dbReference>
<evidence type="ECO:0000313" key="16">
    <source>
        <dbReference type="WBParaSite" id="L893_g12930.t4"/>
    </source>
</evidence>
<dbReference type="PANTHER" id="PTHR10869">
    <property type="entry name" value="PROLYL 4-HYDROXYLASE ALPHA SUBUNIT"/>
    <property type="match status" value="1"/>
</dbReference>
<proteinExistence type="inferred from homology"/>
<evidence type="ECO:0000256" key="2">
    <source>
        <dbReference type="ARBA" id="ARBA00002035"/>
    </source>
</evidence>
<dbReference type="Gene3D" id="6.10.140.1460">
    <property type="match status" value="1"/>
</dbReference>
<keyword evidence="6" id="KW-0479">Metal-binding</keyword>
<dbReference type="SMART" id="SM00702">
    <property type="entry name" value="P4Hc"/>
    <property type="match status" value="1"/>
</dbReference>
<dbReference type="InterPro" id="IPR044862">
    <property type="entry name" value="Pro_4_hyd_alph_FE2OG_OXY"/>
</dbReference>
<dbReference type="AlphaFoldDB" id="A0A1I7Y5V2"/>
<comment type="subcellular location">
    <subcellularLocation>
        <location evidence="3">Endoplasmic reticulum lumen</location>
    </subcellularLocation>
</comment>
<keyword evidence="7" id="KW-0256">Endoplasmic reticulum</keyword>
<evidence type="ECO:0000256" key="1">
    <source>
        <dbReference type="ARBA" id="ARBA00001961"/>
    </source>
</evidence>
<accession>A0A1I7Y5V2</accession>
<comment type="function">
    <text evidence="2">Catalyzes the post-translational formation of 4-hydroxyproline in -Xaa-Pro-Gly- sequences in collagens and other proteins.</text>
</comment>
<name>A0A1I7Y5V2_9BILA</name>
<sequence length="583" mass="66078">MLLRGALLLAVVGLAAGDVFTAMADVENLIMGERDVTATIQSYIDSEIARLHKLERLANEYKGKAQEKDPDFVMNPLNAFLLIQQLQDDWLRVKGEMQANSASEFIKNVTDSGSMAKYPTVEDLDGAAVALLRLQDTYKLEAKDLSRGIIGGEKLGRELNAHDCYEIGRVAYNKHQFLHSLHWMEEALRLLELESPPSVQRSEILEYLAYAHYKQGDILEYLAYAHYKQGDVPMALRLTEELYELWPDHPRAKGNVEWYTNMLRSGDEAKKVEDRSRSVERDSYEALCRGETKMNASEEAKLYCYLKMDRPFLKLAPIKVEIVRFDPLAVLFKEVISDYEISVVQQLATPKLARATVKASNGKLVTTHYRIAKRSLRRATVQNAKTGALEHASYRISKSAWLKGYDHPVVDRINRRIDLMTNLNQETAEDLQIANYGIGGHYDPHFDFARKEETNAFKNLGTGNRIATVLFYMSEPSKGGATVFTELGTAAFPTLHNALFWYNLRRDGEGDLRTRHAACPVLTGVKWVSNKWIHERGQEFRRPCGLTPDAAEKFVGDLSAARRRERDRSLVDRFAANPMASGH</sequence>
<keyword evidence="15" id="KW-1185">Reference proteome</keyword>
<feature type="domain" description="Fe2OG dioxygenase" evidence="14">
    <location>
        <begin position="427"/>
        <end position="535"/>
    </location>
</feature>
<comment type="similarity">
    <text evidence="4">Belongs to the P4HA family.</text>
</comment>
<keyword evidence="13" id="KW-0732">Signal</keyword>
<evidence type="ECO:0000256" key="9">
    <source>
        <dbReference type="ARBA" id="ARBA00022964"/>
    </source>
</evidence>
<evidence type="ECO:0000256" key="11">
    <source>
        <dbReference type="ARBA" id="ARBA00023004"/>
    </source>
</evidence>
<feature type="signal peptide" evidence="13">
    <location>
        <begin position="1"/>
        <end position="17"/>
    </location>
</feature>
<keyword evidence="8" id="KW-0847">Vitamin C</keyword>
<feature type="chain" id="PRO_5009311735" description="procollagen-proline 4-dioxygenase" evidence="13">
    <location>
        <begin position="18"/>
        <end position="583"/>
    </location>
</feature>
<dbReference type="GO" id="GO:0005788">
    <property type="term" value="C:endoplasmic reticulum lumen"/>
    <property type="evidence" value="ECO:0007669"/>
    <property type="project" value="UniProtKB-SubCell"/>
</dbReference>
<keyword evidence="10" id="KW-0560">Oxidoreductase</keyword>
<dbReference type="Pfam" id="PF08336">
    <property type="entry name" value="P4Ha_N"/>
    <property type="match status" value="1"/>
</dbReference>
<dbReference type="InterPro" id="IPR011990">
    <property type="entry name" value="TPR-like_helical_dom_sf"/>
</dbReference>
<evidence type="ECO:0000256" key="3">
    <source>
        <dbReference type="ARBA" id="ARBA00004319"/>
    </source>
</evidence>
<evidence type="ECO:0000256" key="5">
    <source>
        <dbReference type="ARBA" id="ARBA00012269"/>
    </source>
</evidence>
<reference evidence="16" key="1">
    <citation type="submission" date="2016-11" db="UniProtKB">
        <authorList>
            <consortium name="WormBaseParasite"/>
        </authorList>
    </citation>
    <scope>IDENTIFICATION</scope>
</reference>
<evidence type="ECO:0000256" key="7">
    <source>
        <dbReference type="ARBA" id="ARBA00022824"/>
    </source>
</evidence>
<evidence type="ECO:0000256" key="10">
    <source>
        <dbReference type="ARBA" id="ARBA00023002"/>
    </source>
</evidence>
<keyword evidence="9" id="KW-0223">Dioxygenase</keyword>
<dbReference type="EC" id="1.14.11.2" evidence="5"/>
<dbReference type="WBParaSite" id="L893_g12930.t4">
    <property type="protein sequence ID" value="L893_g12930.t4"/>
    <property type="gene ID" value="L893_g12930"/>
</dbReference>
<evidence type="ECO:0000256" key="4">
    <source>
        <dbReference type="ARBA" id="ARBA00006511"/>
    </source>
</evidence>
<evidence type="ECO:0000256" key="13">
    <source>
        <dbReference type="SAM" id="SignalP"/>
    </source>
</evidence>
<evidence type="ECO:0000256" key="8">
    <source>
        <dbReference type="ARBA" id="ARBA00022896"/>
    </source>
</evidence>
<dbReference type="Gene3D" id="1.25.40.10">
    <property type="entry name" value="Tetratricopeptide repeat domain"/>
    <property type="match status" value="2"/>
</dbReference>
<dbReference type="GO" id="GO:0031418">
    <property type="term" value="F:L-ascorbic acid binding"/>
    <property type="evidence" value="ECO:0007669"/>
    <property type="project" value="UniProtKB-KW"/>
</dbReference>
<evidence type="ECO:0000313" key="15">
    <source>
        <dbReference type="Proteomes" id="UP000095287"/>
    </source>
</evidence>
<dbReference type="FunFam" id="2.60.120.620:FF:000001">
    <property type="entry name" value="Prolyl 4-hydroxylase subunit alpha 2"/>
    <property type="match status" value="1"/>
</dbReference>
<dbReference type="GO" id="GO:0005506">
    <property type="term" value="F:iron ion binding"/>
    <property type="evidence" value="ECO:0007669"/>
    <property type="project" value="InterPro"/>
</dbReference>
<dbReference type="Pfam" id="PF23558">
    <property type="entry name" value="TPR_P4H"/>
    <property type="match status" value="1"/>
</dbReference>
<dbReference type="InterPro" id="IPR006620">
    <property type="entry name" value="Pro_4_hyd_alph"/>
</dbReference>
<dbReference type="SUPFAM" id="SSF48452">
    <property type="entry name" value="TPR-like"/>
    <property type="match status" value="1"/>
</dbReference>
<dbReference type="InterPro" id="IPR059068">
    <property type="entry name" value="TPR_P4H"/>
</dbReference>
<dbReference type="InterPro" id="IPR005123">
    <property type="entry name" value="Oxoglu/Fe-dep_dioxygenase_dom"/>
</dbReference>
<dbReference type="Pfam" id="PF13640">
    <property type="entry name" value="2OG-FeII_Oxy_3"/>
    <property type="match status" value="1"/>
</dbReference>
<evidence type="ECO:0000259" key="14">
    <source>
        <dbReference type="PROSITE" id="PS51471"/>
    </source>
</evidence>
<comment type="cofactor">
    <cofactor evidence="1">
        <name>L-ascorbate</name>
        <dbReference type="ChEBI" id="CHEBI:38290"/>
    </cofactor>
</comment>
<evidence type="ECO:0000256" key="12">
    <source>
        <dbReference type="ARBA" id="ARBA00023180"/>
    </source>
</evidence>
<dbReference type="Proteomes" id="UP000095287">
    <property type="component" value="Unplaced"/>
</dbReference>
<keyword evidence="12" id="KW-0325">Glycoprotein</keyword>
<dbReference type="PANTHER" id="PTHR10869:SF156">
    <property type="entry name" value="PROLYL 4-HYDROXYLASE SUBUNIT ALPHA-2"/>
    <property type="match status" value="1"/>
</dbReference>
<dbReference type="GO" id="GO:0004656">
    <property type="term" value="F:procollagen-proline 4-dioxygenase activity"/>
    <property type="evidence" value="ECO:0007669"/>
    <property type="project" value="UniProtKB-EC"/>
</dbReference>
<dbReference type="InterPro" id="IPR045054">
    <property type="entry name" value="P4HA-like"/>
</dbReference>
<organism evidence="15 16">
    <name type="scientific">Steinernema glaseri</name>
    <dbReference type="NCBI Taxonomy" id="37863"/>
    <lineage>
        <taxon>Eukaryota</taxon>
        <taxon>Metazoa</taxon>
        <taxon>Ecdysozoa</taxon>
        <taxon>Nematoda</taxon>
        <taxon>Chromadorea</taxon>
        <taxon>Rhabditida</taxon>
        <taxon>Tylenchina</taxon>
        <taxon>Panagrolaimomorpha</taxon>
        <taxon>Strongyloidoidea</taxon>
        <taxon>Steinernematidae</taxon>
        <taxon>Steinernema</taxon>
    </lineage>
</organism>
<dbReference type="PROSITE" id="PS51471">
    <property type="entry name" value="FE2OG_OXY"/>
    <property type="match status" value="1"/>
</dbReference>
<protein>
    <recommendedName>
        <fullName evidence="5">procollagen-proline 4-dioxygenase</fullName>
        <ecNumber evidence="5">1.14.11.2</ecNumber>
    </recommendedName>
</protein>
<dbReference type="FunFam" id="1.25.40.10:FF:000006">
    <property type="entry name" value="Prolyl 4-hydroxylase subunit alpha 2"/>
    <property type="match status" value="1"/>
</dbReference>
<evidence type="ECO:0000256" key="6">
    <source>
        <dbReference type="ARBA" id="ARBA00022723"/>
    </source>
</evidence>
<keyword evidence="11" id="KW-0408">Iron</keyword>
<dbReference type="Gene3D" id="2.60.120.620">
    <property type="entry name" value="q2cbj1_9rhob like domain"/>
    <property type="match status" value="1"/>
</dbReference>